<feature type="signal peptide" evidence="2">
    <location>
        <begin position="1"/>
        <end position="24"/>
    </location>
</feature>
<evidence type="ECO:0000256" key="2">
    <source>
        <dbReference type="SAM" id="SignalP"/>
    </source>
</evidence>
<protein>
    <submittedName>
        <fullName evidence="4">Mercuric ion binding protein</fullName>
    </submittedName>
</protein>
<sequence length="97" mass="10512">MNKQKVFTVMVLIYILITSTGAMAANQVVALTIDNMTCKMCDITVRKAIENVDGVIDATVDFESKSALVNFDPDKTSIDLIVKAATLSGYPAQIKPE</sequence>
<dbReference type="Gene3D" id="3.30.70.100">
    <property type="match status" value="1"/>
</dbReference>
<accession>A0A4R6XK76</accession>
<dbReference type="Pfam" id="PF00403">
    <property type="entry name" value="HMA"/>
    <property type="match status" value="1"/>
</dbReference>
<proteinExistence type="predicted"/>
<dbReference type="InterPro" id="IPR036163">
    <property type="entry name" value="HMA_dom_sf"/>
</dbReference>
<dbReference type="InterPro" id="IPR006121">
    <property type="entry name" value="HMA_dom"/>
</dbReference>
<keyword evidence="5" id="KW-1185">Reference proteome</keyword>
<reference evidence="4 5" key="1">
    <citation type="submission" date="2019-03" db="EMBL/GenBank/DDBJ databases">
        <title>Genomic Encyclopedia of Type Strains, Phase IV (KMG-IV): sequencing the most valuable type-strain genomes for metagenomic binning, comparative biology and taxonomic classification.</title>
        <authorList>
            <person name="Goeker M."/>
        </authorList>
    </citation>
    <scope>NUCLEOTIDE SEQUENCE [LARGE SCALE GENOMIC DNA]</scope>
    <source>
        <strain evidence="4 5">DSM 25488</strain>
    </source>
</reference>
<evidence type="ECO:0000313" key="4">
    <source>
        <dbReference type="EMBL" id="TDR18284.1"/>
    </source>
</evidence>
<dbReference type="AlphaFoldDB" id="A0A4R6XK76"/>
<evidence type="ECO:0000256" key="1">
    <source>
        <dbReference type="ARBA" id="ARBA00022723"/>
    </source>
</evidence>
<feature type="chain" id="PRO_5020560292" evidence="2">
    <location>
        <begin position="25"/>
        <end position="97"/>
    </location>
</feature>
<evidence type="ECO:0000313" key="5">
    <source>
        <dbReference type="Proteomes" id="UP000295724"/>
    </source>
</evidence>
<gene>
    <name evidence="4" type="ORF">C8D91_2199</name>
</gene>
<comment type="caution">
    <text evidence="4">The sequence shown here is derived from an EMBL/GenBank/DDBJ whole genome shotgun (WGS) entry which is preliminary data.</text>
</comment>
<organism evidence="4 5">
    <name type="scientific">Marinicella litoralis</name>
    <dbReference type="NCBI Taxonomy" id="644220"/>
    <lineage>
        <taxon>Bacteria</taxon>
        <taxon>Pseudomonadati</taxon>
        <taxon>Pseudomonadota</taxon>
        <taxon>Gammaproteobacteria</taxon>
        <taxon>Lysobacterales</taxon>
        <taxon>Marinicellaceae</taxon>
        <taxon>Marinicella</taxon>
    </lineage>
</organism>
<dbReference type="CDD" id="cd00371">
    <property type="entry name" value="HMA"/>
    <property type="match status" value="1"/>
</dbReference>
<dbReference type="FunFam" id="3.30.70.100:FF:000001">
    <property type="entry name" value="ATPase copper transporting beta"/>
    <property type="match status" value="1"/>
</dbReference>
<keyword evidence="1" id="KW-0479">Metal-binding</keyword>
<dbReference type="InterPro" id="IPR001802">
    <property type="entry name" value="MerP/CopZ"/>
</dbReference>
<dbReference type="Proteomes" id="UP000295724">
    <property type="component" value="Unassembled WGS sequence"/>
</dbReference>
<keyword evidence="2" id="KW-0732">Signal</keyword>
<dbReference type="OrthoDB" id="7205933at2"/>
<dbReference type="SUPFAM" id="SSF55008">
    <property type="entry name" value="HMA, heavy metal-associated domain"/>
    <property type="match status" value="1"/>
</dbReference>
<dbReference type="RefSeq" id="WP_099019702.1">
    <property type="nucleotide sequence ID" value="NZ_NIHB01000003.1"/>
</dbReference>
<evidence type="ECO:0000259" key="3">
    <source>
        <dbReference type="PROSITE" id="PS50846"/>
    </source>
</evidence>
<dbReference type="GO" id="GO:0046872">
    <property type="term" value="F:metal ion binding"/>
    <property type="evidence" value="ECO:0007669"/>
    <property type="project" value="UniProtKB-KW"/>
</dbReference>
<feature type="domain" description="HMA" evidence="3">
    <location>
        <begin position="27"/>
        <end position="93"/>
    </location>
</feature>
<dbReference type="PRINTS" id="PR00946">
    <property type="entry name" value="HGSCAVENGER"/>
</dbReference>
<dbReference type="PROSITE" id="PS50846">
    <property type="entry name" value="HMA_2"/>
    <property type="match status" value="1"/>
</dbReference>
<dbReference type="EMBL" id="SNZB01000005">
    <property type="protein sequence ID" value="TDR18284.1"/>
    <property type="molecule type" value="Genomic_DNA"/>
</dbReference>
<name>A0A4R6XK76_9GAMM</name>